<feature type="domain" description="GAF" evidence="3">
    <location>
        <begin position="69"/>
        <end position="226"/>
    </location>
</feature>
<evidence type="ECO:0000259" key="4">
    <source>
        <dbReference type="SMART" id="SM00331"/>
    </source>
</evidence>
<evidence type="ECO:0000256" key="2">
    <source>
        <dbReference type="SAM" id="MobiDB-lite"/>
    </source>
</evidence>
<keyword evidence="1 5" id="KW-0378">Hydrolase</keyword>
<reference evidence="5 6" key="1">
    <citation type="submission" date="2019-02" db="EMBL/GenBank/DDBJ databases">
        <title>Deep-cultivation of Planctomycetes and their phenomic and genomic characterization uncovers novel biology.</title>
        <authorList>
            <person name="Wiegand S."/>
            <person name="Jogler M."/>
            <person name="Boedeker C."/>
            <person name="Pinto D."/>
            <person name="Vollmers J."/>
            <person name="Rivas-Marin E."/>
            <person name="Kohn T."/>
            <person name="Peeters S.H."/>
            <person name="Heuer A."/>
            <person name="Rast P."/>
            <person name="Oberbeckmann S."/>
            <person name="Bunk B."/>
            <person name="Jeske O."/>
            <person name="Meyerdierks A."/>
            <person name="Storesund J.E."/>
            <person name="Kallscheuer N."/>
            <person name="Luecker S."/>
            <person name="Lage O.M."/>
            <person name="Pohl T."/>
            <person name="Merkel B.J."/>
            <person name="Hornburger P."/>
            <person name="Mueller R.-W."/>
            <person name="Bruemmer F."/>
            <person name="Labrenz M."/>
            <person name="Spormann A.M."/>
            <person name="Op den Camp H."/>
            <person name="Overmann J."/>
            <person name="Amann R."/>
            <person name="Jetten M.S.M."/>
            <person name="Mascher T."/>
            <person name="Medema M.H."/>
            <person name="Devos D.P."/>
            <person name="Kaster A.-K."/>
            <person name="Ovreas L."/>
            <person name="Rohde M."/>
            <person name="Galperin M.Y."/>
            <person name="Jogler C."/>
        </authorList>
    </citation>
    <scope>NUCLEOTIDE SEQUENCE [LARGE SCALE GENOMIC DNA]</scope>
    <source>
        <strain evidence="5 6">Pla163</strain>
    </source>
</reference>
<evidence type="ECO:0000313" key="5">
    <source>
        <dbReference type="EMBL" id="QDU85132.1"/>
    </source>
</evidence>
<dbReference type="InterPro" id="IPR029016">
    <property type="entry name" value="GAF-like_dom_sf"/>
</dbReference>
<proteinExistence type="predicted"/>
<dbReference type="RefSeq" id="WP_419185818.1">
    <property type="nucleotide sequence ID" value="NZ_CP036290.1"/>
</dbReference>
<evidence type="ECO:0000256" key="1">
    <source>
        <dbReference type="ARBA" id="ARBA00022801"/>
    </source>
</evidence>
<dbReference type="Pfam" id="PF07228">
    <property type="entry name" value="SpoIIE"/>
    <property type="match status" value="1"/>
</dbReference>
<dbReference type="Gene3D" id="3.60.40.10">
    <property type="entry name" value="PPM-type phosphatase domain"/>
    <property type="match status" value="1"/>
</dbReference>
<dbReference type="Pfam" id="PF01590">
    <property type="entry name" value="GAF"/>
    <property type="match status" value="1"/>
</dbReference>
<name>A0A518D0W5_9BACT</name>
<dbReference type="SUPFAM" id="SSF81606">
    <property type="entry name" value="PP2C-like"/>
    <property type="match status" value="1"/>
</dbReference>
<sequence>MFFRRKKEKAKADSKTSDWPELSEPSALEGADRETQFLTGDQGADRASVKVLLDAIAQVANASVKTPADLEALLARIVDSSVQVTGAARGLLILEGDDGQLEVRVARDEEGATIDGEIKFSTTTARRVLDENTPVRATVGSDSEALELAQSVFDLKLRAVMCVPLSSDRGDGEDGRTSTRRPQGALYVDSKAQSRTFTQRDLSLFAALAQQISMTLETARLQLDSIEKVRLEQSLELAGEIQRGLMPQAPGTVPGFEVHGWYRAAESAGGDFYDFVNAKGDRLGVVVGDVTGHGIGPALITASAQAGLRSYLRLLGDAGEALTLLNQDLCERSEDGRFMTMFLAVLSSDGSVETINAGHPGALHWHAVDGSCTTVEGGGPALGMIPGEKFESNATFRLERGDALLAFSDGVSEIKCANGELLGEEGLAALFATCMAEGNDLETSVVALAERALVEGGGLVEDDITLLVVRRTT</sequence>
<dbReference type="SUPFAM" id="SSF55781">
    <property type="entry name" value="GAF domain-like"/>
    <property type="match status" value="1"/>
</dbReference>
<dbReference type="EMBL" id="CP036290">
    <property type="protein sequence ID" value="QDU85132.1"/>
    <property type="molecule type" value="Genomic_DNA"/>
</dbReference>
<keyword evidence="6" id="KW-1185">Reference proteome</keyword>
<dbReference type="Gene3D" id="3.30.450.40">
    <property type="match status" value="1"/>
</dbReference>
<dbReference type="InterPro" id="IPR001932">
    <property type="entry name" value="PPM-type_phosphatase-like_dom"/>
</dbReference>
<evidence type="ECO:0000313" key="6">
    <source>
        <dbReference type="Proteomes" id="UP000319342"/>
    </source>
</evidence>
<dbReference type="InterPro" id="IPR036457">
    <property type="entry name" value="PPM-type-like_dom_sf"/>
</dbReference>
<gene>
    <name evidence="5" type="primary">rsbP</name>
    <name evidence="5" type="ORF">Pla163_22580</name>
</gene>
<dbReference type="Proteomes" id="UP000319342">
    <property type="component" value="Chromosome"/>
</dbReference>
<accession>A0A518D0W5</accession>
<dbReference type="SMART" id="SM00065">
    <property type="entry name" value="GAF"/>
    <property type="match status" value="1"/>
</dbReference>
<evidence type="ECO:0000259" key="3">
    <source>
        <dbReference type="SMART" id="SM00065"/>
    </source>
</evidence>
<dbReference type="PANTHER" id="PTHR43156">
    <property type="entry name" value="STAGE II SPORULATION PROTEIN E-RELATED"/>
    <property type="match status" value="1"/>
</dbReference>
<dbReference type="SMART" id="SM00331">
    <property type="entry name" value="PP2C_SIG"/>
    <property type="match status" value="1"/>
</dbReference>
<dbReference type="EC" id="3.1.3.3" evidence="5"/>
<feature type="region of interest" description="Disordered" evidence="2">
    <location>
        <begin position="1"/>
        <end position="31"/>
    </location>
</feature>
<feature type="domain" description="PPM-type phosphatase" evidence="4">
    <location>
        <begin position="253"/>
        <end position="471"/>
    </location>
</feature>
<organism evidence="5 6">
    <name type="scientific">Rohdeia mirabilis</name>
    <dbReference type="NCBI Taxonomy" id="2528008"/>
    <lineage>
        <taxon>Bacteria</taxon>
        <taxon>Pseudomonadati</taxon>
        <taxon>Planctomycetota</taxon>
        <taxon>Planctomycetia</taxon>
        <taxon>Planctomycetia incertae sedis</taxon>
        <taxon>Rohdeia</taxon>
    </lineage>
</organism>
<dbReference type="InterPro" id="IPR003018">
    <property type="entry name" value="GAF"/>
</dbReference>
<dbReference type="InterPro" id="IPR052016">
    <property type="entry name" value="Bact_Sigma-Reg"/>
</dbReference>
<dbReference type="GO" id="GO:0016791">
    <property type="term" value="F:phosphatase activity"/>
    <property type="evidence" value="ECO:0007669"/>
    <property type="project" value="TreeGrafter"/>
</dbReference>
<dbReference type="AlphaFoldDB" id="A0A518D0W5"/>
<protein>
    <submittedName>
        <fullName evidence="5">Phosphoserine phosphatase RsbP</fullName>
        <ecNumber evidence="5">3.1.3.3</ecNumber>
    </submittedName>
</protein>
<dbReference type="PANTHER" id="PTHR43156:SF2">
    <property type="entry name" value="STAGE II SPORULATION PROTEIN E"/>
    <property type="match status" value="1"/>
</dbReference>